<sequence length="362" mass="41813">MRLQGTLRYATEYIGFKIFITICIILLAAQLYIIAHPHEPNRAFSNPERPYVPSNLISHGGTQCIPEVGHHMIAESIEKHSLCRSHSPFVIGRARIGVVTALFGDLQEHYQKAFQTHMLHSLIHGTIVHVLCDSIVDGLWNKPAFLLNLLMHEMLKPAKERLEWIMWVDRDTLILDQCHPISGFLPPESSRFGGWGERSTNLDRREKNATHLLVTNDFNGLNNGVFLLRVDSWAIELFNSILAFRHYNPGVELKFTEQSAMELVINEDGFKEHTQFVPQHWFNGYPEGGARKFRDRTDGNGLDEEHVRRGDYLVHFAGRPKRDEIMTDWLNMVEELPDVWEYSTVQRDISTDVLRFWRGLGY</sequence>
<evidence type="ECO:0000256" key="2">
    <source>
        <dbReference type="ARBA" id="ARBA00022676"/>
    </source>
</evidence>
<keyword evidence="4" id="KW-0472">Membrane</keyword>
<protein>
    <recommendedName>
        <fullName evidence="7">Galactosyl transferase GMA12/MNN10 family protein</fullName>
    </recommendedName>
</protein>
<comment type="similarity">
    <text evidence="1">Belongs to the glycosyltransferase 34 family.</text>
</comment>
<dbReference type="EMBL" id="CH445326">
    <property type="protein sequence ID" value="EAT91485.1"/>
    <property type="molecule type" value="Genomic_DNA"/>
</dbReference>
<dbReference type="PANTHER" id="PTHR31306:SF8">
    <property type="entry name" value="GLYCOSYLTRANSFERASE FAMILY 34 PROTEIN"/>
    <property type="match status" value="1"/>
</dbReference>
<keyword evidence="2" id="KW-0328">Glycosyltransferase</keyword>
<name>Q0V2C8_PHANO</name>
<dbReference type="GO" id="GO:0000139">
    <property type="term" value="C:Golgi membrane"/>
    <property type="evidence" value="ECO:0000318"/>
    <property type="project" value="GO_Central"/>
</dbReference>
<keyword evidence="4" id="KW-1133">Transmembrane helix</keyword>
<dbReference type="GO" id="GO:0016757">
    <property type="term" value="F:glycosyltransferase activity"/>
    <property type="evidence" value="ECO:0007669"/>
    <property type="project" value="UniProtKB-KW"/>
</dbReference>
<keyword evidence="4" id="KW-0812">Transmembrane</keyword>
<evidence type="ECO:0008006" key="7">
    <source>
        <dbReference type="Google" id="ProtNLM"/>
    </source>
</evidence>
<dbReference type="InterPro" id="IPR008630">
    <property type="entry name" value="Glyco_trans_34"/>
</dbReference>
<dbReference type="InterPro" id="IPR029044">
    <property type="entry name" value="Nucleotide-diphossugar_trans"/>
</dbReference>
<dbReference type="VEuPathDB" id="FungiDB:JI435_434350"/>
<evidence type="ECO:0000256" key="1">
    <source>
        <dbReference type="ARBA" id="ARBA00005664"/>
    </source>
</evidence>
<evidence type="ECO:0000313" key="5">
    <source>
        <dbReference type="EMBL" id="EAT91485.1"/>
    </source>
</evidence>
<feature type="transmembrane region" description="Helical" evidence="4">
    <location>
        <begin position="12"/>
        <end position="35"/>
    </location>
</feature>
<evidence type="ECO:0000256" key="3">
    <source>
        <dbReference type="ARBA" id="ARBA00022679"/>
    </source>
</evidence>
<dbReference type="Pfam" id="PF05637">
    <property type="entry name" value="Glyco_transf_34"/>
    <property type="match status" value="1"/>
</dbReference>
<dbReference type="PANTHER" id="PTHR31306">
    <property type="entry name" value="ALPHA-1,6-MANNOSYLTRANSFERASE MNN11-RELATED"/>
    <property type="match status" value="1"/>
</dbReference>
<dbReference type="OMA" id="FWNKPSY"/>
<reference evidence="6" key="1">
    <citation type="journal article" date="2007" name="Plant Cell">
        <title>Dothideomycete-plant interactions illuminated by genome sequencing and EST analysis of the wheat pathogen Stagonospora nodorum.</title>
        <authorList>
            <person name="Hane J.K."/>
            <person name="Lowe R.G."/>
            <person name="Solomon P.S."/>
            <person name="Tan K.C."/>
            <person name="Schoch C.L."/>
            <person name="Spatafora J.W."/>
            <person name="Crous P.W."/>
            <person name="Kodira C."/>
            <person name="Birren B.W."/>
            <person name="Galagan J.E."/>
            <person name="Torriani S.F."/>
            <person name="McDonald B.A."/>
            <person name="Oliver R.P."/>
        </authorList>
    </citation>
    <scope>NUCLEOTIDE SEQUENCE [LARGE SCALE GENOMIC DNA]</scope>
    <source>
        <strain evidence="6">SN15 / ATCC MYA-4574 / FGSC 10173</strain>
    </source>
</reference>
<dbReference type="GO" id="GO:0006487">
    <property type="term" value="P:protein N-linked glycosylation"/>
    <property type="evidence" value="ECO:0000318"/>
    <property type="project" value="GO_Central"/>
</dbReference>
<dbReference type="KEGG" id="pno:SNOG_01836"/>
<dbReference type="Gene3D" id="3.90.550.10">
    <property type="entry name" value="Spore Coat Polysaccharide Biosynthesis Protein SpsA, Chain A"/>
    <property type="match status" value="1"/>
</dbReference>
<dbReference type="STRING" id="321614.Q0V2C8"/>
<organism evidence="5 6">
    <name type="scientific">Phaeosphaeria nodorum (strain SN15 / ATCC MYA-4574 / FGSC 10173)</name>
    <name type="common">Glume blotch fungus</name>
    <name type="synonym">Parastagonospora nodorum</name>
    <dbReference type="NCBI Taxonomy" id="321614"/>
    <lineage>
        <taxon>Eukaryota</taxon>
        <taxon>Fungi</taxon>
        <taxon>Dikarya</taxon>
        <taxon>Ascomycota</taxon>
        <taxon>Pezizomycotina</taxon>
        <taxon>Dothideomycetes</taxon>
        <taxon>Pleosporomycetidae</taxon>
        <taxon>Pleosporales</taxon>
        <taxon>Pleosporineae</taxon>
        <taxon>Phaeosphaeriaceae</taxon>
        <taxon>Parastagonospora</taxon>
    </lineage>
</organism>
<accession>Q0V2C8</accession>
<dbReference type="Proteomes" id="UP000001055">
    <property type="component" value="Unassembled WGS sequence"/>
</dbReference>
<dbReference type="InParanoid" id="Q0V2C8"/>
<evidence type="ECO:0000256" key="4">
    <source>
        <dbReference type="SAM" id="Phobius"/>
    </source>
</evidence>
<gene>
    <name evidence="5" type="ORF">SNOG_01836</name>
</gene>
<dbReference type="FunFam" id="3.90.550.10:FF:000237">
    <property type="entry name" value="WGS project CABT00000000 data, contig 2.1"/>
    <property type="match status" value="1"/>
</dbReference>
<dbReference type="AlphaFoldDB" id="Q0V2C8"/>
<dbReference type="SUPFAM" id="SSF53448">
    <property type="entry name" value="Nucleotide-diphospho-sugar transferases"/>
    <property type="match status" value="1"/>
</dbReference>
<evidence type="ECO:0000313" key="6">
    <source>
        <dbReference type="Proteomes" id="UP000001055"/>
    </source>
</evidence>
<keyword evidence="3" id="KW-0808">Transferase</keyword>
<dbReference type="RefSeq" id="XP_001792461.1">
    <property type="nucleotide sequence ID" value="XM_001792409.1"/>
</dbReference>
<dbReference type="GeneID" id="5969306"/>
<proteinExistence type="inferred from homology"/>